<sequence length="454" mass="50121">MAKMFDTALRMDAAGPGGIPILNNLRFLRHSAWYALDRVAPKFPGPVVPLTGGNGSVVLLRGEEAIRRYFTDNDTFHRLSDGLFTLPEGRPWSRMFDAVITFNGERHRRARKLLMPVVHKSAMEHYAVVFADTFKRTRFAASDSEPFDMAAEFLDVTRANMLTCLLGLEPDEENVALAHAVHRLLQATLNPMVFMYQKERDWTPYGKWTRQVAGVYDRLAGIIERKRAEEPRPDALSILCHTTDENGDSLTTPEIAGELHGLFAAGFETTAMSMTWALLTILGTPDLEVSSEEQLDAVVRESQRLIPTVPLSLPRRVTRDVEIDGAPPIPRGALAFTAPLLEHRDPVAFPDPGAFRPSRWTDARPSPYAFLPYGVGQRRCLGASFADLQIRTTLALILASGRPQLLTTEVDYRIKSGATAFPKKPIMVSTGGNASAPGPVTGTVTKLWNRSSAG</sequence>
<dbReference type="PANTHER" id="PTHR24305:SF166">
    <property type="entry name" value="CYTOCHROME P450 12A4, MITOCHONDRIAL-RELATED"/>
    <property type="match status" value="1"/>
</dbReference>
<keyword evidence="4" id="KW-1185">Reference proteome</keyword>
<keyword evidence="2" id="KW-0479">Metal-binding</keyword>
<dbReference type="InterPro" id="IPR001128">
    <property type="entry name" value="Cyt_P450"/>
</dbReference>
<dbReference type="SUPFAM" id="SSF48264">
    <property type="entry name" value="Cytochrome P450"/>
    <property type="match status" value="1"/>
</dbReference>
<dbReference type="GO" id="GO:0020037">
    <property type="term" value="F:heme binding"/>
    <property type="evidence" value="ECO:0007669"/>
    <property type="project" value="InterPro"/>
</dbReference>
<dbReference type="PRINTS" id="PR00385">
    <property type="entry name" value="P450"/>
</dbReference>
<dbReference type="InterPro" id="IPR036396">
    <property type="entry name" value="Cyt_P450_sf"/>
</dbReference>
<evidence type="ECO:0000256" key="1">
    <source>
        <dbReference type="ARBA" id="ARBA00010617"/>
    </source>
</evidence>
<dbReference type="GO" id="GO:0005506">
    <property type="term" value="F:iron ion binding"/>
    <property type="evidence" value="ECO:0007669"/>
    <property type="project" value="InterPro"/>
</dbReference>
<dbReference type="InterPro" id="IPR050121">
    <property type="entry name" value="Cytochrome_P450_monoxygenase"/>
</dbReference>
<dbReference type="Proteomes" id="UP000331127">
    <property type="component" value="Unassembled WGS sequence"/>
</dbReference>
<comment type="caution">
    <text evidence="3">The sequence shown here is derived from an EMBL/GenBank/DDBJ whole genome shotgun (WGS) entry which is preliminary data.</text>
</comment>
<evidence type="ECO:0000256" key="2">
    <source>
        <dbReference type="PIRSR" id="PIRSR602401-1"/>
    </source>
</evidence>
<evidence type="ECO:0008006" key="5">
    <source>
        <dbReference type="Google" id="ProtNLM"/>
    </source>
</evidence>
<name>A0A5M3X5L0_9ACTN</name>
<protein>
    <recommendedName>
        <fullName evidence="5">Cytochrome P450</fullName>
    </recommendedName>
</protein>
<dbReference type="GO" id="GO:0016705">
    <property type="term" value="F:oxidoreductase activity, acting on paired donors, with incorporation or reduction of molecular oxygen"/>
    <property type="evidence" value="ECO:0007669"/>
    <property type="project" value="InterPro"/>
</dbReference>
<keyword evidence="2" id="KW-0408">Iron</keyword>
<dbReference type="Gene3D" id="1.10.630.10">
    <property type="entry name" value="Cytochrome P450"/>
    <property type="match status" value="1"/>
</dbReference>
<proteinExistence type="inferred from homology"/>
<reference evidence="3 4" key="1">
    <citation type="submission" date="2019-10" db="EMBL/GenBank/DDBJ databases">
        <title>Whole genome shotgun sequence of Acrocarpospora macrocephala NBRC 16266.</title>
        <authorList>
            <person name="Ichikawa N."/>
            <person name="Kimura A."/>
            <person name="Kitahashi Y."/>
            <person name="Komaki H."/>
            <person name="Oguchi A."/>
        </authorList>
    </citation>
    <scope>NUCLEOTIDE SEQUENCE [LARGE SCALE GENOMIC DNA]</scope>
    <source>
        <strain evidence="3 4">NBRC 16266</strain>
    </source>
</reference>
<evidence type="ECO:0000313" key="4">
    <source>
        <dbReference type="Proteomes" id="UP000331127"/>
    </source>
</evidence>
<dbReference type="InterPro" id="IPR002401">
    <property type="entry name" value="Cyt_P450_E_grp-I"/>
</dbReference>
<dbReference type="EMBL" id="BLAE01000085">
    <property type="protein sequence ID" value="GES15862.1"/>
    <property type="molecule type" value="Genomic_DNA"/>
</dbReference>
<keyword evidence="2" id="KW-0349">Heme</keyword>
<comment type="cofactor">
    <cofactor evidence="2">
        <name>heme</name>
        <dbReference type="ChEBI" id="CHEBI:30413"/>
    </cofactor>
</comment>
<dbReference type="PRINTS" id="PR00463">
    <property type="entry name" value="EP450I"/>
</dbReference>
<dbReference type="AlphaFoldDB" id="A0A5M3X5L0"/>
<gene>
    <name evidence="3" type="ORF">Amac_094600</name>
</gene>
<dbReference type="Pfam" id="PF00067">
    <property type="entry name" value="p450"/>
    <property type="match status" value="2"/>
</dbReference>
<dbReference type="RefSeq" id="WP_170323012.1">
    <property type="nucleotide sequence ID" value="NZ_BAAAHL010000017.1"/>
</dbReference>
<feature type="binding site" description="axial binding residue" evidence="2">
    <location>
        <position position="380"/>
    </location>
    <ligand>
        <name>heme</name>
        <dbReference type="ChEBI" id="CHEBI:30413"/>
    </ligand>
    <ligandPart>
        <name>Fe</name>
        <dbReference type="ChEBI" id="CHEBI:18248"/>
    </ligandPart>
</feature>
<organism evidence="3 4">
    <name type="scientific">Acrocarpospora macrocephala</name>
    <dbReference type="NCBI Taxonomy" id="150177"/>
    <lineage>
        <taxon>Bacteria</taxon>
        <taxon>Bacillati</taxon>
        <taxon>Actinomycetota</taxon>
        <taxon>Actinomycetes</taxon>
        <taxon>Streptosporangiales</taxon>
        <taxon>Streptosporangiaceae</taxon>
        <taxon>Acrocarpospora</taxon>
    </lineage>
</organism>
<dbReference type="GO" id="GO:0004497">
    <property type="term" value="F:monooxygenase activity"/>
    <property type="evidence" value="ECO:0007669"/>
    <property type="project" value="InterPro"/>
</dbReference>
<accession>A0A5M3X5L0</accession>
<comment type="similarity">
    <text evidence="1">Belongs to the cytochrome P450 family.</text>
</comment>
<evidence type="ECO:0000313" key="3">
    <source>
        <dbReference type="EMBL" id="GES15862.1"/>
    </source>
</evidence>
<dbReference type="PANTHER" id="PTHR24305">
    <property type="entry name" value="CYTOCHROME P450"/>
    <property type="match status" value="1"/>
</dbReference>